<gene>
    <name evidence="8" type="ORF">M6B38_367095</name>
</gene>
<keyword evidence="3" id="KW-0221">Differentiation</keyword>
<name>A0AAX6GH84_IRIPA</name>
<feature type="coiled-coil region" evidence="6">
    <location>
        <begin position="143"/>
        <end position="257"/>
    </location>
</feature>
<keyword evidence="9" id="KW-1185">Reference proteome</keyword>
<comment type="caution">
    <text evidence="8">The sequence shown here is derived from an EMBL/GenBank/DDBJ whole genome shotgun (WGS) entry which is preliminary data.</text>
</comment>
<comment type="similarity">
    <text evidence="1">Belongs to the FLX family.</text>
</comment>
<evidence type="ECO:0000313" key="9">
    <source>
        <dbReference type="Proteomes" id="UP001140949"/>
    </source>
</evidence>
<evidence type="ECO:0000256" key="4">
    <source>
        <dbReference type="ARBA" id="ARBA00023054"/>
    </source>
</evidence>
<dbReference type="AlphaFoldDB" id="A0AAX6GH84"/>
<dbReference type="GO" id="GO:0009908">
    <property type="term" value="P:flower development"/>
    <property type="evidence" value="ECO:0007669"/>
    <property type="project" value="UniProtKB-KW"/>
</dbReference>
<evidence type="ECO:0000313" key="8">
    <source>
        <dbReference type="EMBL" id="KAJ6827647.1"/>
    </source>
</evidence>
<accession>A0AAX6GH84</accession>
<feature type="region of interest" description="Disordered" evidence="7">
    <location>
        <begin position="1"/>
        <end position="65"/>
    </location>
</feature>
<dbReference type="EMBL" id="JANAVB010020000">
    <property type="protein sequence ID" value="KAJ6827647.1"/>
    <property type="molecule type" value="Genomic_DNA"/>
</dbReference>
<reference evidence="8" key="1">
    <citation type="journal article" date="2023" name="GigaByte">
        <title>Genome assembly of the bearded iris, Iris pallida Lam.</title>
        <authorList>
            <person name="Bruccoleri R.E."/>
            <person name="Oakeley E.J."/>
            <person name="Faust A.M.E."/>
            <person name="Altorfer M."/>
            <person name="Dessus-Babus S."/>
            <person name="Burckhardt D."/>
            <person name="Oertli M."/>
            <person name="Naumann U."/>
            <person name="Petersen F."/>
            <person name="Wong J."/>
        </authorList>
    </citation>
    <scope>NUCLEOTIDE SEQUENCE</scope>
    <source>
        <strain evidence="8">GSM-AAB239-AS_SAM_17_03QT</strain>
    </source>
</reference>
<keyword evidence="5" id="KW-0287">Flowering</keyword>
<dbReference type="PANTHER" id="PTHR33405:SF7">
    <property type="entry name" value="PROTEIN FLX-LIKE 1"/>
    <property type="match status" value="1"/>
</dbReference>
<organism evidence="8 9">
    <name type="scientific">Iris pallida</name>
    <name type="common">Sweet iris</name>
    <dbReference type="NCBI Taxonomy" id="29817"/>
    <lineage>
        <taxon>Eukaryota</taxon>
        <taxon>Viridiplantae</taxon>
        <taxon>Streptophyta</taxon>
        <taxon>Embryophyta</taxon>
        <taxon>Tracheophyta</taxon>
        <taxon>Spermatophyta</taxon>
        <taxon>Magnoliopsida</taxon>
        <taxon>Liliopsida</taxon>
        <taxon>Asparagales</taxon>
        <taxon>Iridaceae</taxon>
        <taxon>Iridoideae</taxon>
        <taxon>Irideae</taxon>
        <taxon>Iris</taxon>
    </lineage>
</organism>
<dbReference type="PANTHER" id="PTHR33405">
    <property type="entry name" value="PROTEIN FLX-LIKE 2"/>
    <property type="match status" value="1"/>
</dbReference>
<keyword evidence="4 6" id="KW-0175">Coiled coil</keyword>
<evidence type="ECO:0000256" key="3">
    <source>
        <dbReference type="ARBA" id="ARBA00022782"/>
    </source>
</evidence>
<dbReference type="Proteomes" id="UP001140949">
    <property type="component" value="Unassembled WGS sequence"/>
</dbReference>
<evidence type="ECO:0000256" key="6">
    <source>
        <dbReference type="SAM" id="Coils"/>
    </source>
</evidence>
<reference evidence="8" key="2">
    <citation type="submission" date="2023-04" db="EMBL/GenBank/DDBJ databases">
        <authorList>
            <person name="Bruccoleri R.E."/>
            <person name="Oakeley E.J."/>
            <person name="Faust A.-M."/>
            <person name="Dessus-Babus S."/>
            <person name="Altorfer M."/>
            <person name="Burckhardt D."/>
            <person name="Oertli M."/>
            <person name="Naumann U."/>
            <person name="Petersen F."/>
            <person name="Wong J."/>
        </authorList>
    </citation>
    <scope>NUCLEOTIDE SEQUENCE</scope>
    <source>
        <strain evidence="8">GSM-AAB239-AS_SAM_17_03QT</strain>
        <tissue evidence="8">Leaf</tissue>
    </source>
</reference>
<proteinExistence type="inferred from homology"/>
<dbReference type="GO" id="GO:0030154">
    <property type="term" value="P:cell differentiation"/>
    <property type="evidence" value="ECO:0007669"/>
    <property type="project" value="UniProtKB-KW"/>
</dbReference>
<evidence type="ECO:0000256" key="1">
    <source>
        <dbReference type="ARBA" id="ARBA00005405"/>
    </source>
</evidence>
<sequence length="326" mass="35237">MSGRNRLPHHQDLLPFGRGPPLHPHLLDDMLGPPPPHPHPHHPHQHHPSERPRAFPHSHPHSAAAAARIEERMAAQHEDVQVLLVDNQRLAATHVALNQGLAAVHSKLRHASAAAGGVRADRDAHLREVYEKSLKMEAELRAVEAMKDELIQVRGDIHKLNAAKQELTGQIQILTQDLSRASDDVSQVSAIKEEIDSMKHELQSARQAIEFEKKGYAENYEQGQVMEKNLISMAREVEKLRAEVANADKRARASAAAGNQGAGYGGNYGNTGPSYGGNPYPSGYAMNPVSGAADGATQYGAGSGAGAGSGYGSWGVHDTQRTHAQR</sequence>
<evidence type="ECO:0000256" key="7">
    <source>
        <dbReference type="SAM" id="MobiDB-lite"/>
    </source>
</evidence>
<dbReference type="InterPro" id="IPR040353">
    <property type="entry name" value="FLX/FLX-like"/>
</dbReference>
<evidence type="ECO:0000256" key="2">
    <source>
        <dbReference type="ARBA" id="ARBA00022473"/>
    </source>
</evidence>
<protein>
    <submittedName>
        <fullName evidence="8">Protein FLX-like 1</fullName>
    </submittedName>
</protein>
<keyword evidence="2" id="KW-0217">Developmental protein</keyword>
<evidence type="ECO:0000256" key="5">
    <source>
        <dbReference type="ARBA" id="ARBA00023089"/>
    </source>
</evidence>